<dbReference type="PROSITE" id="PS50297">
    <property type="entry name" value="ANK_REP_REGION"/>
    <property type="match status" value="4"/>
</dbReference>
<keyword evidence="10 12" id="KW-0040">ANK repeat</keyword>
<comment type="caution">
    <text evidence="13">The sequence shown here is derived from an EMBL/GenBank/DDBJ whole genome shotgun (WGS) entry which is preliminary data.</text>
</comment>
<dbReference type="GO" id="GO:0044218">
    <property type="term" value="C:other organism cell membrane"/>
    <property type="evidence" value="ECO:0007669"/>
    <property type="project" value="UniProtKB-KW"/>
</dbReference>
<evidence type="ECO:0000256" key="12">
    <source>
        <dbReference type="PROSITE-ProRule" id="PRU00023"/>
    </source>
</evidence>
<dbReference type="SMART" id="SM00248">
    <property type="entry name" value="ANK"/>
    <property type="match status" value="8"/>
</dbReference>
<keyword evidence="7" id="KW-0528">Neurotoxin</keyword>
<keyword evidence="9" id="KW-0638">Presynaptic neurotoxin</keyword>
<evidence type="ECO:0000313" key="13">
    <source>
        <dbReference type="EMBL" id="GIY84611.1"/>
    </source>
</evidence>
<dbReference type="PANTHER" id="PTHR24126:SF14">
    <property type="entry name" value="ANK_REP_REGION DOMAIN-CONTAINING PROTEIN"/>
    <property type="match status" value="1"/>
</dbReference>
<dbReference type="EMBL" id="BPLR01016531">
    <property type="protein sequence ID" value="GIY84611.1"/>
    <property type="molecule type" value="Genomic_DNA"/>
</dbReference>
<dbReference type="Proteomes" id="UP001054945">
    <property type="component" value="Unassembled WGS sequence"/>
</dbReference>
<dbReference type="GO" id="GO:0005576">
    <property type="term" value="C:extracellular region"/>
    <property type="evidence" value="ECO:0007669"/>
    <property type="project" value="UniProtKB-SubCell"/>
</dbReference>
<feature type="repeat" description="ANK" evidence="12">
    <location>
        <begin position="218"/>
        <end position="246"/>
    </location>
</feature>
<reference evidence="13 14" key="1">
    <citation type="submission" date="2021-06" db="EMBL/GenBank/DDBJ databases">
        <title>Caerostris extrusa draft genome.</title>
        <authorList>
            <person name="Kono N."/>
            <person name="Arakawa K."/>
        </authorList>
    </citation>
    <scope>NUCLEOTIDE SEQUENCE [LARGE SCALE GENOMIC DNA]</scope>
</reference>
<dbReference type="Pfam" id="PF12796">
    <property type="entry name" value="Ank_2"/>
    <property type="match status" value="3"/>
</dbReference>
<organism evidence="13 14">
    <name type="scientific">Caerostris extrusa</name>
    <name type="common">Bark spider</name>
    <name type="synonym">Caerostris bankana</name>
    <dbReference type="NCBI Taxonomy" id="172846"/>
    <lineage>
        <taxon>Eukaryota</taxon>
        <taxon>Metazoa</taxon>
        <taxon>Ecdysozoa</taxon>
        <taxon>Arthropoda</taxon>
        <taxon>Chelicerata</taxon>
        <taxon>Arachnida</taxon>
        <taxon>Araneae</taxon>
        <taxon>Araneomorphae</taxon>
        <taxon>Entelegynae</taxon>
        <taxon>Araneoidea</taxon>
        <taxon>Araneidae</taxon>
        <taxon>Caerostris</taxon>
    </lineage>
</organism>
<dbReference type="PRINTS" id="PR01415">
    <property type="entry name" value="ANKYRIN"/>
</dbReference>
<feature type="repeat" description="ANK" evidence="12">
    <location>
        <begin position="128"/>
        <end position="150"/>
    </location>
</feature>
<keyword evidence="11" id="KW-1053">Target membrane</keyword>
<evidence type="ECO:0000256" key="2">
    <source>
        <dbReference type="ARBA" id="ARBA00004613"/>
    </source>
</evidence>
<dbReference type="GO" id="GO:0090729">
    <property type="term" value="F:toxin activity"/>
    <property type="evidence" value="ECO:0007669"/>
    <property type="project" value="UniProtKB-KW"/>
</dbReference>
<keyword evidence="5" id="KW-1052">Target cell membrane</keyword>
<dbReference type="GO" id="GO:0006887">
    <property type="term" value="P:exocytosis"/>
    <property type="evidence" value="ECO:0007669"/>
    <property type="project" value="UniProtKB-KW"/>
</dbReference>
<sequence>MLLLDILSISEAQLTRNPFYLDSGYPLHIEIWDNSNRKIDKIIKCDTSKLEKTHCGELSIVINQQKLFIALENDNMQQVEECIRAGADIFGRDLRNVSCLHFSAKAPNTNAIEFALEQGLSINSKDNDGQTALHVASKFNRLKTVKYLVEVKHFLINGRDVNGKGREDVVKVLLDHEANVSACDDGVFPLHFFCSWGHIKVLKLLLDKNADVNIQTNLGLTPLHYAAQNGHHDLAIMLLDHKALIDRALFGDLPFVEYCIQKHDNDINAKNNEGETSLHLASRGNFQHVVSFLIDKGAEIDAKDNNGHTALYFTCINNYKDVVHILINKQTKDYKERIQLLIIAVIKAYNDIVNILFQNTDFDVAELEHEYHLLHEAVRAGHRMIVENLFKRRFQIDTERDSSTPAYFSTIQASFNRAIFCYQRVPIKQLKIKEGRTPLHFSSSIR</sequence>
<dbReference type="PANTHER" id="PTHR24126">
    <property type="entry name" value="ANKYRIN REPEAT, PH AND SEC7 DOMAIN CONTAINING PROTEIN SECG-RELATED"/>
    <property type="match status" value="1"/>
</dbReference>
<keyword evidence="11" id="KW-0472">Membrane</keyword>
<evidence type="ECO:0000256" key="1">
    <source>
        <dbReference type="ARBA" id="ARBA00004175"/>
    </source>
</evidence>
<evidence type="ECO:0000256" key="3">
    <source>
        <dbReference type="ARBA" id="ARBA00022483"/>
    </source>
</evidence>
<keyword evidence="4" id="KW-0964">Secreted</keyword>
<comment type="subcellular location">
    <subcellularLocation>
        <location evidence="2">Secreted</location>
    </subcellularLocation>
    <subcellularLocation>
        <location evidence="1">Target cell membrane</location>
    </subcellularLocation>
</comment>
<dbReference type="PROSITE" id="PS50088">
    <property type="entry name" value="ANK_REPEAT"/>
    <property type="match status" value="5"/>
</dbReference>
<feature type="repeat" description="ANK" evidence="12">
    <location>
        <begin position="95"/>
        <end position="127"/>
    </location>
</feature>
<keyword evidence="3" id="KW-0268">Exocytosis</keyword>
<evidence type="ECO:0000256" key="10">
    <source>
        <dbReference type="ARBA" id="ARBA00023043"/>
    </source>
</evidence>
<feature type="repeat" description="ANK" evidence="12">
    <location>
        <begin position="273"/>
        <end position="305"/>
    </location>
</feature>
<evidence type="ECO:0000256" key="9">
    <source>
        <dbReference type="ARBA" id="ARBA00023028"/>
    </source>
</evidence>
<proteinExistence type="predicted"/>
<evidence type="ECO:0000256" key="8">
    <source>
        <dbReference type="ARBA" id="ARBA00022737"/>
    </source>
</evidence>
<name>A0AAV4WQ32_CAEEX</name>
<dbReference type="AlphaFoldDB" id="A0AAV4WQ32"/>
<keyword evidence="8" id="KW-0677">Repeat</keyword>
<evidence type="ECO:0000256" key="5">
    <source>
        <dbReference type="ARBA" id="ARBA00022537"/>
    </source>
</evidence>
<dbReference type="InterPro" id="IPR036770">
    <property type="entry name" value="Ankyrin_rpt-contain_sf"/>
</dbReference>
<protein>
    <submittedName>
        <fullName evidence="13">Ankyrin-1</fullName>
    </submittedName>
</protein>
<evidence type="ECO:0000256" key="7">
    <source>
        <dbReference type="ARBA" id="ARBA00022699"/>
    </source>
</evidence>
<dbReference type="SUPFAM" id="SSF48403">
    <property type="entry name" value="Ankyrin repeat"/>
    <property type="match status" value="1"/>
</dbReference>
<evidence type="ECO:0000256" key="6">
    <source>
        <dbReference type="ARBA" id="ARBA00022656"/>
    </source>
</evidence>
<evidence type="ECO:0000256" key="4">
    <source>
        <dbReference type="ARBA" id="ARBA00022525"/>
    </source>
</evidence>
<gene>
    <name evidence="13" type="primary">ANK1_21</name>
    <name evidence="13" type="ORF">CEXT_676341</name>
</gene>
<accession>A0AAV4WQ32</accession>
<keyword evidence="6" id="KW-0800">Toxin</keyword>
<dbReference type="GO" id="GO:0044231">
    <property type="term" value="C:host cell presynaptic membrane"/>
    <property type="evidence" value="ECO:0007669"/>
    <property type="project" value="UniProtKB-KW"/>
</dbReference>
<feature type="repeat" description="ANK" evidence="12">
    <location>
        <begin position="185"/>
        <end position="217"/>
    </location>
</feature>
<evidence type="ECO:0000313" key="14">
    <source>
        <dbReference type="Proteomes" id="UP001054945"/>
    </source>
</evidence>
<dbReference type="InterPro" id="IPR002110">
    <property type="entry name" value="Ankyrin_rpt"/>
</dbReference>
<evidence type="ECO:0000256" key="11">
    <source>
        <dbReference type="ARBA" id="ARBA00023298"/>
    </source>
</evidence>
<dbReference type="Gene3D" id="1.25.40.20">
    <property type="entry name" value="Ankyrin repeat-containing domain"/>
    <property type="match status" value="4"/>
</dbReference>
<keyword evidence="14" id="KW-1185">Reference proteome</keyword>